<sequence>MVDLREKIEEERGLHKKIQLAFPGYRGYRLEEDARASDLELRKQLGKKIESDVIAVLQETQAALLADGEFMSAGEVKDAVDPVRRIQIGVTRLQTGGFSFGVMNNFYMTPERINALYDYDWSMIETVIHLEETAQNISSDAAAGDLSRLKSYLKEIREEVQLFEKTSRERMDTIQGKKVFE</sequence>
<protein>
    <submittedName>
        <fullName evidence="1">Uncharacterized protein</fullName>
    </submittedName>
</protein>
<reference evidence="1" key="1">
    <citation type="submission" date="2023-06" db="EMBL/GenBank/DDBJ databases">
        <title>Genome sequence of Methancorpusculaceae sp. Ag1.</title>
        <authorList>
            <person name="Protasov E."/>
            <person name="Platt K."/>
            <person name="Poehlein A."/>
            <person name="Daniel R."/>
            <person name="Brune A."/>
        </authorList>
    </citation>
    <scope>NUCLEOTIDE SEQUENCE</scope>
    <source>
        <strain evidence="1">Ag1</strain>
    </source>
</reference>
<comment type="caution">
    <text evidence="1">The sequence shown here is derived from an EMBL/GenBank/DDBJ whole genome shotgun (WGS) entry which is preliminary data.</text>
</comment>
<evidence type="ECO:0000313" key="2">
    <source>
        <dbReference type="Proteomes" id="UP001273136"/>
    </source>
</evidence>
<organism evidence="1 2">
    <name type="scientific">Methanorbis furvi</name>
    <dbReference type="NCBI Taxonomy" id="3028299"/>
    <lineage>
        <taxon>Archaea</taxon>
        <taxon>Methanobacteriati</taxon>
        <taxon>Methanobacteriota</taxon>
        <taxon>Stenosarchaea group</taxon>
        <taxon>Methanomicrobia</taxon>
        <taxon>Methanomicrobiales</taxon>
        <taxon>Methanocorpusculaceae</taxon>
        <taxon>Methanorbis</taxon>
    </lineage>
</organism>
<dbReference type="AlphaFoldDB" id="A0AAE4MBA4"/>
<dbReference type="RefSeq" id="WP_338094117.1">
    <property type="nucleotide sequence ID" value="NZ_JAWDKA010000004.1"/>
</dbReference>
<proteinExistence type="predicted"/>
<evidence type="ECO:0000313" key="1">
    <source>
        <dbReference type="EMBL" id="MDV0441715.1"/>
    </source>
</evidence>
<accession>A0AAE4MBA4</accession>
<dbReference type="EMBL" id="JAWDKA010000004">
    <property type="protein sequence ID" value="MDV0441715.1"/>
    <property type="molecule type" value="Genomic_DNA"/>
</dbReference>
<gene>
    <name evidence="1" type="ORF">McpAg1_09240</name>
</gene>
<name>A0AAE4MBA4_9EURY</name>
<keyword evidence="2" id="KW-1185">Reference proteome</keyword>
<dbReference type="Proteomes" id="UP001273136">
    <property type="component" value="Unassembled WGS sequence"/>
</dbReference>